<gene>
    <name evidence="5" type="ORF">CPELLU_LOCUS4582</name>
</gene>
<name>A0A9N9B100_9GLOM</name>
<dbReference type="Pfam" id="PF00187">
    <property type="entry name" value="Chitin_bind_1"/>
    <property type="match status" value="1"/>
</dbReference>
<dbReference type="EMBL" id="CAJVQA010002433">
    <property type="protein sequence ID" value="CAG8547308.1"/>
    <property type="molecule type" value="Genomic_DNA"/>
</dbReference>
<dbReference type="GO" id="GO:0008061">
    <property type="term" value="F:chitin binding"/>
    <property type="evidence" value="ECO:0007669"/>
    <property type="project" value="UniProtKB-UniRule"/>
</dbReference>
<keyword evidence="1 2" id="KW-0147">Chitin-binding</keyword>
<dbReference type="CDD" id="cd00035">
    <property type="entry name" value="ChtBD1"/>
    <property type="match status" value="1"/>
</dbReference>
<sequence length="166" mass="17725">MRLFLAFSSFLITAFITFSTADYSVSSPAAGVVLNKGDILCVLWSVISETDKSIDVKLTHGDPQNLQLDKILCSNIDPEIGQCNYTIGDLTSGRDYAVIVGKSPDHMGFSSYFSINSVGPLPPSSGCPNFGGHDCPETLPCCSASGFCGNTDEHCGDGCDRKYSFN</sequence>
<feature type="disulfide bond" evidence="2">
    <location>
        <begin position="141"/>
        <end position="155"/>
    </location>
</feature>
<accession>A0A9N9B100</accession>
<organism evidence="5 6">
    <name type="scientific">Cetraspora pellucida</name>
    <dbReference type="NCBI Taxonomy" id="1433469"/>
    <lineage>
        <taxon>Eukaryota</taxon>
        <taxon>Fungi</taxon>
        <taxon>Fungi incertae sedis</taxon>
        <taxon>Mucoromycota</taxon>
        <taxon>Glomeromycotina</taxon>
        <taxon>Glomeromycetes</taxon>
        <taxon>Diversisporales</taxon>
        <taxon>Gigasporaceae</taxon>
        <taxon>Cetraspora</taxon>
    </lineage>
</organism>
<feature type="chain" id="PRO_5040445068" evidence="3">
    <location>
        <begin position="22"/>
        <end position="166"/>
    </location>
</feature>
<evidence type="ECO:0000256" key="1">
    <source>
        <dbReference type="ARBA" id="ARBA00022669"/>
    </source>
</evidence>
<comment type="caution">
    <text evidence="5">The sequence shown here is derived from an EMBL/GenBank/DDBJ whole genome shotgun (WGS) entry which is preliminary data.</text>
</comment>
<dbReference type="Proteomes" id="UP000789759">
    <property type="component" value="Unassembled WGS sequence"/>
</dbReference>
<keyword evidence="2" id="KW-1015">Disulfide bond</keyword>
<dbReference type="Gene3D" id="3.30.60.10">
    <property type="entry name" value="Endochitinase-like"/>
    <property type="match status" value="1"/>
</dbReference>
<evidence type="ECO:0000313" key="5">
    <source>
        <dbReference type="EMBL" id="CAG8547308.1"/>
    </source>
</evidence>
<feature type="signal peptide" evidence="3">
    <location>
        <begin position="1"/>
        <end position="21"/>
    </location>
</feature>
<dbReference type="PROSITE" id="PS50941">
    <property type="entry name" value="CHIT_BIND_I_2"/>
    <property type="match status" value="1"/>
</dbReference>
<protein>
    <submittedName>
        <fullName evidence="5">16037_t:CDS:1</fullName>
    </submittedName>
</protein>
<dbReference type="OrthoDB" id="2269410at2759"/>
<comment type="caution">
    <text evidence="2">Lacks conserved residue(s) required for the propagation of feature annotation.</text>
</comment>
<feature type="non-terminal residue" evidence="5">
    <location>
        <position position="166"/>
    </location>
</feature>
<evidence type="ECO:0000259" key="4">
    <source>
        <dbReference type="PROSITE" id="PS50941"/>
    </source>
</evidence>
<dbReference type="InterPro" id="IPR001002">
    <property type="entry name" value="Chitin-bd_1"/>
</dbReference>
<proteinExistence type="predicted"/>
<feature type="domain" description="Chitin-binding type-1" evidence="4">
    <location>
        <begin position="124"/>
        <end position="166"/>
    </location>
</feature>
<evidence type="ECO:0000256" key="3">
    <source>
        <dbReference type="SAM" id="SignalP"/>
    </source>
</evidence>
<dbReference type="SMART" id="SM00270">
    <property type="entry name" value="ChtBD1"/>
    <property type="match status" value="1"/>
</dbReference>
<dbReference type="SUPFAM" id="SSF57016">
    <property type="entry name" value="Plant lectins/antimicrobial peptides"/>
    <property type="match status" value="1"/>
</dbReference>
<keyword evidence="6" id="KW-1185">Reference proteome</keyword>
<dbReference type="InterPro" id="IPR036861">
    <property type="entry name" value="Endochitinase-like_sf"/>
</dbReference>
<keyword evidence="3" id="KW-0732">Signal</keyword>
<reference evidence="5" key="1">
    <citation type="submission" date="2021-06" db="EMBL/GenBank/DDBJ databases">
        <authorList>
            <person name="Kallberg Y."/>
            <person name="Tangrot J."/>
            <person name="Rosling A."/>
        </authorList>
    </citation>
    <scope>NUCLEOTIDE SEQUENCE</scope>
    <source>
        <strain evidence="5">FL966</strain>
    </source>
</reference>
<evidence type="ECO:0000313" key="6">
    <source>
        <dbReference type="Proteomes" id="UP000789759"/>
    </source>
</evidence>
<evidence type="ECO:0000256" key="2">
    <source>
        <dbReference type="PROSITE-ProRule" id="PRU00261"/>
    </source>
</evidence>
<feature type="disulfide bond" evidence="2">
    <location>
        <begin position="127"/>
        <end position="142"/>
    </location>
</feature>
<dbReference type="AlphaFoldDB" id="A0A9N9B100"/>